<comment type="caution">
    <text evidence="1">The sequence shown here is derived from an EMBL/GenBank/DDBJ whole genome shotgun (WGS) entry which is preliminary data.</text>
</comment>
<proteinExistence type="predicted"/>
<dbReference type="Proteomes" id="UP000019402">
    <property type="component" value="Unassembled WGS sequence"/>
</dbReference>
<dbReference type="AlphaFoldDB" id="W7YES7"/>
<evidence type="ECO:0000313" key="2">
    <source>
        <dbReference type="Proteomes" id="UP000019402"/>
    </source>
</evidence>
<sequence>MSDVLNIIKINTNPANISKIIVCFSLSEPLFVRSMNKIGTTNQKVSPTSTLATDGNWKFIYFLLYKSSTFCKSVELLIT</sequence>
<dbReference type="EMBL" id="BAMD01000016">
    <property type="protein sequence ID" value="GAF02951.1"/>
    <property type="molecule type" value="Genomic_DNA"/>
</dbReference>
<reference evidence="1 2" key="1">
    <citation type="journal article" date="2014" name="Genome Announc.">
        <title>Draft Genome Sequence of Cytophaga fermentans JCM 21142T, a Facultative Anaerobe Isolated from Marine Mud.</title>
        <authorList>
            <person name="Starns D."/>
            <person name="Oshima K."/>
            <person name="Suda W."/>
            <person name="Iino T."/>
            <person name="Yuki M."/>
            <person name="Inoue J."/>
            <person name="Kitamura K."/>
            <person name="Iida T."/>
            <person name="Darby A."/>
            <person name="Hattori M."/>
            <person name="Ohkuma M."/>
        </authorList>
    </citation>
    <scope>NUCLEOTIDE SEQUENCE [LARGE SCALE GENOMIC DNA]</scope>
    <source>
        <strain evidence="1 2">JCM 21142</strain>
    </source>
</reference>
<name>W7YES7_9BACT</name>
<gene>
    <name evidence="1" type="ORF">JCM21142_41602</name>
</gene>
<accession>W7YES7</accession>
<organism evidence="1 2">
    <name type="scientific">Saccharicrinis fermentans DSM 9555 = JCM 21142</name>
    <dbReference type="NCBI Taxonomy" id="869213"/>
    <lineage>
        <taxon>Bacteria</taxon>
        <taxon>Pseudomonadati</taxon>
        <taxon>Bacteroidota</taxon>
        <taxon>Bacteroidia</taxon>
        <taxon>Marinilabiliales</taxon>
        <taxon>Marinilabiliaceae</taxon>
        <taxon>Saccharicrinis</taxon>
    </lineage>
</organism>
<evidence type="ECO:0000313" key="1">
    <source>
        <dbReference type="EMBL" id="GAF02951.1"/>
    </source>
</evidence>
<protein>
    <submittedName>
        <fullName evidence="1">Uncharacterized protein</fullName>
    </submittedName>
</protein>
<keyword evidence="2" id="KW-1185">Reference proteome</keyword>